<evidence type="ECO:0000256" key="13">
    <source>
        <dbReference type="ARBA" id="ARBA00025707"/>
    </source>
</evidence>
<evidence type="ECO:0000256" key="9">
    <source>
        <dbReference type="ARBA" id="ARBA00023136"/>
    </source>
</evidence>
<feature type="compositionally biased region" description="Basic and acidic residues" evidence="14">
    <location>
        <begin position="432"/>
        <end position="449"/>
    </location>
</feature>
<evidence type="ECO:0000256" key="8">
    <source>
        <dbReference type="ARBA" id="ARBA00023098"/>
    </source>
</evidence>
<evidence type="ECO:0000256" key="6">
    <source>
        <dbReference type="ARBA" id="ARBA00022692"/>
    </source>
</evidence>
<dbReference type="InterPro" id="IPR045252">
    <property type="entry name" value="LPCAT1-like"/>
</dbReference>
<comment type="pathway">
    <text evidence="2">Lipid metabolism.</text>
</comment>
<evidence type="ECO:0000313" key="17">
    <source>
        <dbReference type="EMBL" id="ROT82226.1"/>
    </source>
</evidence>
<feature type="transmembrane region" description="Helical" evidence="15">
    <location>
        <begin position="184"/>
        <end position="203"/>
    </location>
</feature>
<evidence type="ECO:0000256" key="7">
    <source>
        <dbReference type="ARBA" id="ARBA00022989"/>
    </source>
</evidence>
<feature type="transmembrane region" description="Helical" evidence="15">
    <location>
        <begin position="125"/>
        <end position="146"/>
    </location>
</feature>
<dbReference type="Pfam" id="PF01553">
    <property type="entry name" value="Acyltransferase"/>
    <property type="match status" value="1"/>
</dbReference>
<comment type="subcellular location">
    <subcellularLocation>
        <location evidence="1">Membrane</location>
    </subcellularLocation>
</comment>
<accession>A0A3R7MGU4</accession>
<dbReference type="GO" id="GO:0008654">
    <property type="term" value="P:phospholipid biosynthetic process"/>
    <property type="evidence" value="ECO:0007669"/>
    <property type="project" value="UniProtKB-KW"/>
</dbReference>
<dbReference type="GO" id="GO:0004366">
    <property type="term" value="F:glycerol-3-phosphate O-acyltransferase activity"/>
    <property type="evidence" value="ECO:0007669"/>
    <property type="project" value="TreeGrafter"/>
</dbReference>
<keyword evidence="5 17" id="KW-0808">Transferase</keyword>
<comment type="caution">
    <text evidence="17">The sequence shown here is derived from an EMBL/GenBank/DDBJ whole genome shotgun (WGS) entry which is preliminary data.</text>
</comment>
<dbReference type="GO" id="GO:0016020">
    <property type="term" value="C:membrane"/>
    <property type="evidence" value="ECO:0007669"/>
    <property type="project" value="UniProtKB-SubCell"/>
</dbReference>
<dbReference type="SUPFAM" id="SSF69593">
    <property type="entry name" value="Glycerol-3-phosphate (1)-acyltransferase"/>
    <property type="match status" value="1"/>
</dbReference>
<evidence type="ECO:0000256" key="12">
    <source>
        <dbReference type="ARBA" id="ARBA00023315"/>
    </source>
</evidence>
<keyword evidence="18" id="KW-1185">Reference proteome</keyword>
<dbReference type="SMART" id="SM00563">
    <property type="entry name" value="PlsC"/>
    <property type="match status" value="1"/>
</dbReference>
<protein>
    <submittedName>
        <fullName evidence="17">Putative glycerol-3-phosphate acyltransferase 3 isoform X2</fullName>
    </submittedName>
</protein>
<reference evidence="17 18" key="2">
    <citation type="submission" date="2019-01" db="EMBL/GenBank/DDBJ databases">
        <title>The decoding of complex shrimp genome reveals the adaptation for benthos swimmer, frequently molting mechanism and breeding impact on genome.</title>
        <authorList>
            <person name="Sun Y."/>
            <person name="Gao Y."/>
            <person name="Yu Y."/>
        </authorList>
    </citation>
    <scope>NUCLEOTIDE SEQUENCE [LARGE SCALE GENOMIC DNA]</scope>
    <source>
        <tissue evidence="17">Muscle</tissue>
    </source>
</reference>
<keyword evidence="4" id="KW-0444">Lipid biosynthesis</keyword>
<dbReference type="OrthoDB" id="10051137at2759"/>
<keyword evidence="10" id="KW-0594">Phospholipid biosynthesis</keyword>
<dbReference type="STRING" id="6689.A0A3R7MGU4"/>
<organism evidence="17 18">
    <name type="scientific">Penaeus vannamei</name>
    <name type="common">Whiteleg shrimp</name>
    <name type="synonym">Litopenaeus vannamei</name>
    <dbReference type="NCBI Taxonomy" id="6689"/>
    <lineage>
        <taxon>Eukaryota</taxon>
        <taxon>Metazoa</taxon>
        <taxon>Ecdysozoa</taxon>
        <taxon>Arthropoda</taxon>
        <taxon>Crustacea</taxon>
        <taxon>Multicrustacea</taxon>
        <taxon>Malacostraca</taxon>
        <taxon>Eumalacostraca</taxon>
        <taxon>Eucarida</taxon>
        <taxon>Decapoda</taxon>
        <taxon>Dendrobranchiata</taxon>
        <taxon>Penaeoidea</taxon>
        <taxon>Penaeidae</taxon>
        <taxon>Penaeus</taxon>
    </lineage>
</organism>
<keyword evidence="6 15" id="KW-0812">Transmembrane</keyword>
<keyword evidence="8" id="KW-0443">Lipid metabolism</keyword>
<evidence type="ECO:0000256" key="1">
    <source>
        <dbReference type="ARBA" id="ARBA00004370"/>
    </source>
</evidence>
<dbReference type="AlphaFoldDB" id="A0A3R7MGU4"/>
<proteinExistence type="inferred from homology"/>
<evidence type="ECO:0000256" key="15">
    <source>
        <dbReference type="SAM" id="Phobius"/>
    </source>
</evidence>
<evidence type="ECO:0000256" key="14">
    <source>
        <dbReference type="SAM" id="MobiDB-lite"/>
    </source>
</evidence>
<reference evidence="17 18" key="1">
    <citation type="submission" date="2018-04" db="EMBL/GenBank/DDBJ databases">
        <authorList>
            <person name="Zhang X."/>
            <person name="Yuan J."/>
            <person name="Li F."/>
            <person name="Xiang J."/>
        </authorList>
    </citation>
    <scope>NUCLEOTIDE SEQUENCE [LARGE SCALE GENOMIC DNA]</scope>
    <source>
        <tissue evidence="17">Muscle</tissue>
    </source>
</reference>
<evidence type="ECO:0000259" key="16">
    <source>
        <dbReference type="SMART" id="SM00563"/>
    </source>
</evidence>
<dbReference type="PANTHER" id="PTHR23063">
    <property type="entry name" value="PHOSPHOLIPID ACYLTRANSFERASE"/>
    <property type="match status" value="1"/>
</dbReference>
<evidence type="ECO:0000256" key="3">
    <source>
        <dbReference type="ARBA" id="ARBA00008655"/>
    </source>
</evidence>
<evidence type="ECO:0000256" key="5">
    <source>
        <dbReference type="ARBA" id="ARBA00022679"/>
    </source>
</evidence>
<sequence length="468" mass="53305">MWDPAAASQWWEYLSLHSAWESLVPDAVWAAVGPFVIWGQVLVFFFLFLVATVGRRLRLRRNLVICPESPRAGSSSPSGRFEFQDSLPYVVAGMRAVVQDCVSKSFSSAELRTWNMLSRTKRQRYLRLSPSLTVFWMWGFVIRWVFLMPVRVLLLAMSLSTLVLLCLAVGFLPDSAFKRRVNAWVVSWCFDFVAGSLSVVARFHNKENRPTHGIAVANHTSPIDSMVLATDKCYDMVGQRSKGILGVFMRALARSSSHIWFERTKSKERSQVAQMLQEHAQDTTKPPILIFPEGICVNNTAVMQFKKGAFEIDSVVFPIAIRFDPRYGDPFWYQDSFGAYLFSMMTSWAIVCDVWYLPPMRRGENESATAFASRVKALIAHRGGFVQLAWDGSIKLAQKGNALWREKQTRWRNKQQVEFARHLSVGEDEDAAREGSGKEEREEREKDSEKDSEEGVPEDASREGKKEV</sequence>
<keyword evidence="12 17" id="KW-0012">Acyltransferase</keyword>
<dbReference type="GO" id="GO:0005783">
    <property type="term" value="C:endoplasmic reticulum"/>
    <property type="evidence" value="ECO:0007669"/>
    <property type="project" value="TreeGrafter"/>
</dbReference>
<feature type="domain" description="Phospholipid/glycerol acyltransferase" evidence="16">
    <location>
        <begin position="213"/>
        <end position="324"/>
    </location>
</feature>
<dbReference type="GO" id="GO:0019432">
    <property type="term" value="P:triglyceride biosynthetic process"/>
    <property type="evidence" value="ECO:0007669"/>
    <property type="project" value="TreeGrafter"/>
</dbReference>
<evidence type="ECO:0000313" key="18">
    <source>
        <dbReference type="Proteomes" id="UP000283509"/>
    </source>
</evidence>
<comment type="pathway">
    <text evidence="13">Phospholipid metabolism.</text>
</comment>
<comment type="similarity">
    <text evidence="3">Belongs to the 1-acyl-sn-glycerol-3-phosphate acyltransferase family.</text>
</comment>
<name>A0A3R7MGU4_PENVA</name>
<feature type="transmembrane region" description="Helical" evidence="15">
    <location>
        <begin position="27"/>
        <end position="51"/>
    </location>
</feature>
<evidence type="ECO:0000256" key="4">
    <source>
        <dbReference type="ARBA" id="ARBA00022516"/>
    </source>
</evidence>
<keyword evidence="11" id="KW-1208">Phospholipid metabolism</keyword>
<feature type="transmembrane region" description="Helical" evidence="15">
    <location>
        <begin position="152"/>
        <end position="172"/>
    </location>
</feature>
<evidence type="ECO:0000256" key="10">
    <source>
        <dbReference type="ARBA" id="ARBA00023209"/>
    </source>
</evidence>
<dbReference type="CDD" id="cd07991">
    <property type="entry name" value="LPLAT_LPCAT1-like"/>
    <property type="match status" value="1"/>
</dbReference>
<keyword evidence="7 15" id="KW-1133">Transmembrane helix</keyword>
<evidence type="ECO:0000256" key="11">
    <source>
        <dbReference type="ARBA" id="ARBA00023264"/>
    </source>
</evidence>
<dbReference type="PANTHER" id="PTHR23063:SF2">
    <property type="entry name" value="GLYCEROL-3-PHOSPHATE ACYLTRANSFERASE 4, ISOFORM D-RELATED"/>
    <property type="match status" value="1"/>
</dbReference>
<dbReference type="InterPro" id="IPR002123">
    <property type="entry name" value="Plipid/glycerol_acylTrfase"/>
</dbReference>
<feature type="compositionally biased region" description="Basic and acidic residues" evidence="14">
    <location>
        <begin position="459"/>
        <end position="468"/>
    </location>
</feature>
<dbReference type="EMBL" id="QCYY01000856">
    <property type="protein sequence ID" value="ROT82226.1"/>
    <property type="molecule type" value="Genomic_DNA"/>
</dbReference>
<dbReference type="Proteomes" id="UP000283509">
    <property type="component" value="Unassembled WGS sequence"/>
</dbReference>
<keyword evidence="9 15" id="KW-0472">Membrane</keyword>
<evidence type="ECO:0000256" key="2">
    <source>
        <dbReference type="ARBA" id="ARBA00005189"/>
    </source>
</evidence>
<feature type="region of interest" description="Disordered" evidence="14">
    <location>
        <begin position="422"/>
        <end position="468"/>
    </location>
</feature>
<gene>
    <name evidence="17" type="ORF">C7M84_024608</name>
</gene>